<sequence>MDENQGVGRWTPLLSVILLTLLAMSALHWPRPPLFANIKAGVLQQPAGIMVHVWVSTADRRLRLARQLDVMAGETDPDAAPADVVIDPSRKYQTMVGFGAALTDSSAWLLRNAMSASQRSALLRELFGPPPGLNLRMLRITIGASDFSLQHYTLDDMPAGEIDPGLQHFNVVPNQAYLIPALQDILAVRPDAQIIASPWSAPAWMKSSANLIGGSLLEEYESVYADYLVRFIDAFQGYGIPIFALTVQNEPAFLPLTYPGMELTAAARARLIGQYLGPALARRRNAPVILGWDHNWDTPGESLSVLADPDARRHMAGIAWHCYRGNPAAQSTVHDAYPQMDAYLTECSGGDWPSARKGELLLFARNIVMESVRNWARGVVYWNLALDENHGPHAGGCDECKGVVTIDSATGEVSRNDEYYAFGHFSRFVLPGAARVKSGNTNAGIHQLAFQNPDDGSVVLVAVNGNARVNHLTVSQGALRFAYDMPPSSVATFVWPPATAGATASAPAQDRLVRRARSAVSRARHWWRNLRPAPPARP</sequence>
<organism evidence="8 9">
    <name type="scientific">Rhodanobacter caeni</name>
    <dbReference type="NCBI Taxonomy" id="657654"/>
    <lineage>
        <taxon>Bacteria</taxon>
        <taxon>Pseudomonadati</taxon>
        <taxon>Pseudomonadota</taxon>
        <taxon>Gammaproteobacteria</taxon>
        <taxon>Lysobacterales</taxon>
        <taxon>Rhodanobacteraceae</taxon>
        <taxon>Rhodanobacter</taxon>
    </lineage>
</organism>
<dbReference type="InterPro" id="IPR001139">
    <property type="entry name" value="Glyco_hydro_30"/>
</dbReference>
<keyword evidence="5" id="KW-0472">Membrane</keyword>
<keyword evidence="5" id="KW-0812">Transmembrane</keyword>
<evidence type="ECO:0000313" key="8">
    <source>
        <dbReference type="EMBL" id="GAA0262580.1"/>
    </source>
</evidence>
<evidence type="ECO:0000256" key="5">
    <source>
        <dbReference type="SAM" id="Phobius"/>
    </source>
</evidence>
<evidence type="ECO:0000259" key="7">
    <source>
        <dbReference type="Pfam" id="PF17189"/>
    </source>
</evidence>
<evidence type="ECO:0000256" key="4">
    <source>
        <dbReference type="RuleBase" id="RU361188"/>
    </source>
</evidence>
<dbReference type="Pfam" id="PF17189">
    <property type="entry name" value="Glyco_hydro_30C"/>
    <property type="match status" value="1"/>
</dbReference>
<reference evidence="8 9" key="1">
    <citation type="journal article" date="2019" name="Int. J. Syst. Evol. Microbiol.">
        <title>The Global Catalogue of Microorganisms (GCM) 10K type strain sequencing project: providing services to taxonomists for standard genome sequencing and annotation.</title>
        <authorList>
            <consortium name="The Broad Institute Genomics Platform"/>
            <consortium name="The Broad Institute Genome Sequencing Center for Infectious Disease"/>
            <person name="Wu L."/>
            <person name="Ma J."/>
        </authorList>
    </citation>
    <scope>NUCLEOTIDE SEQUENCE [LARGE SCALE GENOMIC DNA]</scope>
    <source>
        <strain evidence="8 9">JCM 16242</strain>
    </source>
</reference>
<gene>
    <name evidence="8" type="ORF">GCM10009126_30260</name>
</gene>
<dbReference type="InterPro" id="IPR033452">
    <property type="entry name" value="GH30_C"/>
</dbReference>
<dbReference type="PANTHER" id="PTHR11069:SF23">
    <property type="entry name" value="LYSOSOMAL ACID GLUCOSYLCERAMIDASE"/>
    <property type="match status" value="1"/>
</dbReference>
<dbReference type="PRINTS" id="PR00843">
    <property type="entry name" value="GLHYDRLASE30"/>
</dbReference>
<keyword evidence="3 4" id="KW-0378">Hydrolase</keyword>
<dbReference type="PANTHER" id="PTHR11069">
    <property type="entry name" value="GLUCOSYLCERAMIDASE"/>
    <property type="match status" value="1"/>
</dbReference>
<evidence type="ECO:0000313" key="9">
    <source>
        <dbReference type="Proteomes" id="UP001500657"/>
    </source>
</evidence>
<feature type="domain" description="Glycosyl hydrolase family 30 beta sandwich" evidence="7">
    <location>
        <begin position="432"/>
        <end position="493"/>
    </location>
</feature>
<dbReference type="Gene3D" id="3.20.20.80">
    <property type="entry name" value="Glycosidases"/>
    <property type="match status" value="1"/>
</dbReference>
<evidence type="ECO:0000256" key="2">
    <source>
        <dbReference type="ARBA" id="ARBA00022729"/>
    </source>
</evidence>
<dbReference type="InterPro" id="IPR033453">
    <property type="entry name" value="Glyco_hydro_30_TIM-barrel"/>
</dbReference>
<accession>A0ABN0UVB2</accession>
<name>A0ABN0UVB2_9GAMM</name>
<evidence type="ECO:0000256" key="3">
    <source>
        <dbReference type="ARBA" id="ARBA00022801"/>
    </source>
</evidence>
<dbReference type="InterPro" id="IPR013780">
    <property type="entry name" value="Glyco_hydro_b"/>
</dbReference>
<dbReference type="Proteomes" id="UP001500657">
    <property type="component" value="Unassembled WGS sequence"/>
</dbReference>
<keyword evidence="9" id="KW-1185">Reference proteome</keyword>
<keyword evidence="2" id="KW-0732">Signal</keyword>
<keyword evidence="4" id="KW-0326">Glycosidase</keyword>
<comment type="caution">
    <text evidence="8">The sequence shown here is derived from an EMBL/GenBank/DDBJ whole genome shotgun (WGS) entry which is preliminary data.</text>
</comment>
<evidence type="ECO:0000259" key="6">
    <source>
        <dbReference type="Pfam" id="PF02055"/>
    </source>
</evidence>
<comment type="similarity">
    <text evidence="1 4">Belongs to the glycosyl hydrolase 30 family.</text>
</comment>
<dbReference type="EMBL" id="BAAAFO010000004">
    <property type="protein sequence ID" value="GAA0262580.1"/>
    <property type="molecule type" value="Genomic_DNA"/>
</dbReference>
<protein>
    <submittedName>
        <fullName evidence="8">Glucosylceramidase</fullName>
    </submittedName>
</protein>
<dbReference type="Pfam" id="PF02055">
    <property type="entry name" value="Glyco_hydro_30"/>
    <property type="match status" value="1"/>
</dbReference>
<feature type="transmembrane region" description="Helical" evidence="5">
    <location>
        <begin position="12"/>
        <end position="29"/>
    </location>
</feature>
<proteinExistence type="inferred from homology"/>
<dbReference type="RefSeq" id="WP_343883639.1">
    <property type="nucleotide sequence ID" value="NZ_BAAAFO010000004.1"/>
</dbReference>
<dbReference type="InterPro" id="IPR017853">
    <property type="entry name" value="GH"/>
</dbReference>
<dbReference type="Gene3D" id="2.60.40.1180">
    <property type="entry name" value="Golgi alpha-mannosidase II"/>
    <property type="match status" value="1"/>
</dbReference>
<keyword evidence="5" id="KW-1133">Transmembrane helix</keyword>
<feature type="domain" description="Glycosyl hydrolase family 30 TIM-barrel" evidence="6">
    <location>
        <begin position="97"/>
        <end position="429"/>
    </location>
</feature>
<dbReference type="SUPFAM" id="SSF51445">
    <property type="entry name" value="(Trans)glycosidases"/>
    <property type="match status" value="1"/>
</dbReference>
<evidence type="ECO:0000256" key="1">
    <source>
        <dbReference type="ARBA" id="ARBA00005382"/>
    </source>
</evidence>